<evidence type="ECO:0008006" key="5">
    <source>
        <dbReference type="Google" id="ProtNLM"/>
    </source>
</evidence>
<proteinExistence type="predicted"/>
<protein>
    <recommendedName>
        <fullName evidence="5">Secreted protein</fullName>
    </recommendedName>
</protein>
<feature type="chain" id="PRO_5043653948" description="Secreted protein" evidence="2">
    <location>
        <begin position="17"/>
        <end position="123"/>
    </location>
</feature>
<name>A0AAW0GIV8_9APHY</name>
<keyword evidence="2" id="KW-0732">Signal</keyword>
<feature type="compositionally biased region" description="Basic and acidic residues" evidence="1">
    <location>
        <begin position="77"/>
        <end position="95"/>
    </location>
</feature>
<dbReference type="Proteomes" id="UP001385951">
    <property type="component" value="Unassembled WGS sequence"/>
</dbReference>
<accession>A0AAW0GIV8</accession>
<dbReference type="EMBL" id="JASBNA010000003">
    <property type="protein sequence ID" value="KAK7693278.1"/>
    <property type="molecule type" value="Genomic_DNA"/>
</dbReference>
<feature type="region of interest" description="Disordered" evidence="1">
    <location>
        <begin position="76"/>
        <end position="100"/>
    </location>
</feature>
<evidence type="ECO:0000313" key="4">
    <source>
        <dbReference type="Proteomes" id="UP001385951"/>
    </source>
</evidence>
<gene>
    <name evidence="3" type="ORF">QCA50_002845</name>
</gene>
<keyword evidence="4" id="KW-1185">Reference proteome</keyword>
<evidence type="ECO:0000313" key="3">
    <source>
        <dbReference type="EMBL" id="KAK7693278.1"/>
    </source>
</evidence>
<reference evidence="3 4" key="1">
    <citation type="submission" date="2022-09" db="EMBL/GenBank/DDBJ databases">
        <authorList>
            <person name="Palmer J.M."/>
        </authorList>
    </citation>
    <scope>NUCLEOTIDE SEQUENCE [LARGE SCALE GENOMIC DNA]</scope>
    <source>
        <strain evidence="3 4">DSM 7382</strain>
    </source>
</reference>
<feature type="signal peptide" evidence="2">
    <location>
        <begin position="1"/>
        <end position="16"/>
    </location>
</feature>
<sequence length="123" mass="13774">MFVSLLLYIWWLTSRGGHPTSWVSSADLFVVLGISTLWGKPTAQTSSRQDDSPQVTPRVEMFVFLVLQICALTPGEGKQDKVQRRPFRGPRDKYPSLHGGGETNDANSLCEVLHIMWLTVTVN</sequence>
<evidence type="ECO:0000256" key="2">
    <source>
        <dbReference type="SAM" id="SignalP"/>
    </source>
</evidence>
<comment type="caution">
    <text evidence="3">The sequence shown here is derived from an EMBL/GenBank/DDBJ whole genome shotgun (WGS) entry which is preliminary data.</text>
</comment>
<dbReference type="AlphaFoldDB" id="A0AAW0GIV8"/>
<organism evidence="3 4">
    <name type="scientific">Cerrena zonata</name>
    <dbReference type="NCBI Taxonomy" id="2478898"/>
    <lineage>
        <taxon>Eukaryota</taxon>
        <taxon>Fungi</taxon>
        <taxon>Dikarya</taxon>
        <taxon>Basidiomycota</taxon>
        <taxon>Agaricomycotina</taxon>
        <taxon>Agaricomycetes</taxon>
        <taxon>Polyporales</taxon>
        <taxon>Cerrenaceae</taxon>
        <taxon>Cerrena</taxon>
    </lineage>
</organism>
<evidence type="ECO:0000256" key="1">
    <source>
        <dbReference type="SAM" id="MobiDB-lite"/>
    </source>
</evidence>